<dbReference type="PANTHER" id="PTHR45633">
    <property type="entry name" value="60 KDA HEAT SHOCK PROTEIN, MITOCHONDRIAL"/>
    <property type="match status" value="1"/>
</dbReference>
<dbReference type="InterPro" id="IPR001844">
    <property type="entry name" value="Cpn60/GroEL"/>
</dbReference>
<evidence type="ECO:0000256" key="1">
    <source>
        <dbReference type="ARBA" id="ARBA00006607"/>
    </source>
</evidence>
<protein>
    <submittedName>
        <fullName evidence="3">Uncharacterized protein</fullName>
    </submittedName>
</protein>
<keyword evidence="2" id="KW-0143">Chaperone</keyword>
<comment type="similarity">
    <text evidence="1">Belongs to the chaperonin (HSP60) family.</text>
</comment>
<evidence type="ECO:0000313" key="4">
    <source>
        <dbReference type="Proteomes" id="UP001418222"/>
    </source>
</evidence>
<dbReference type="Proteomes" id="UP001418222">
    <property type="component" value="Unassembled WGS sequence"/>
</dbReference>
<sequence>MNPIQIVYGIETTAKALVSELRLMSREIEEKEIAHVAAVSAGNDYIVGNMIAYDLRTVGQNGFIRIETGRGTENTLEVVRGMQFERGYLSPFFVTDRATMSTEFNDCKILLVDKIITKPKEILNILDGVKGNYPLLVIAEGVDMDALAPIIRNKLKCLLKVAVIKAPAFGERKSDYLDDIAILTGGTVIRDAVGLTLEKAGIEVLGCAVKVSITKDSTLLVTDVSTQAAVEKRVAEVKSLVEVNFILKTLKIIICISITTNNINIHGNAHLY</sequence>
<gene>
    <name evidence="3" type="ORF">KSP39_PZI017977</name>
</gene>
<evidence type="ECO:0000313" key="3">
    <source>
        <dbReference type="EMBL" id="KAK8928257.1"/>
    </source>
</evidence>
<dbReference type="EMBL" id="JBBWWQ010000015">
    <property type="protein sequence ID" value="KAK8928257.1"/>
    <property type="molecule type" value="Genomic_DNA"/>
</dbReference>
<dbReference type="SUPFAM" id="SSF52029">
    <property type="entry name" value="GroEL apical domain-like"/>
    <property type="match status" value="1"/>
</dbReference>
<dbReference type="InterPro" id="IPR002423">
    <property type="entry name" value="Cpn60/GroEL/TCP-1"/>
</dbReference>
<comment type="caution">
    <text evidence="3">The sequence shown here is derived from an EMBL/GenBank/DDBJ whole genome shotgun (WGS) entry which is preliminary data.</text>
</comment>
<dbReference type="GO" id="GO:0140662">
    <property type="term" value="F:ATP-dependent protein folding chaperone"/>
    <property type="evidence" value="ECO:0007669"/>
    <property type="project" value="InterPro"/>
</dbReference>
<dbReference type="FunFam" id="3.50.7.10:FF:000001">
    <property type="entry name" value="60 kDa chaperonin"/>
    <property type="match status" value="1"/>
</dbReference>
<organism evidence="3 4">
    <name type="scientific">Platanthera zijinensis</name>
    <dbReference type="NCBI Taxonomy" id="2320716"/>
    <lineage>
        <taxon>Eukaryota</taxon>
        <taxon>Viridiplantae</taxon>
        <taxon>Streptophyta</taxon>
        <taxon>Embryophyta</taxon>
        <taxon>Tracheophyta</taxon>
        <taxon>Spermatophyta</taxon>
        <taxon>Magnoliopsida</taxon>
        <taxon>Liliopsida</taxon>
        <taxon>Asparagales</taxon>
        <taxon>Orchidaceae</taxon>
        <taxon>Orchidoideae</taxon>
        <taxon>Orchideae</taxon>
        <taxon>Orchidinae</taxon>
        <taxon>Platanthera</taxon>
    </lineage>
</organism>
<proteinExistence type="inferred from homology"/>
<keyword evidence="4" id="KW-1185">Reference proteome</keyword>
<name>A0AAP0FZH4_9ASPA</name>
<dbReference type="Gene3D" id="3.30.260.10">
    <property type="entry name" value="TCP-1-like chaperonin intermediate domain"/>
    <property type="match status" value="1"/>
</dbReference>
<dbReference type="Pfam" id="PF00118">
    <property type="entry name" value="Cpn60_TCP1"/>
    <property type="match status" value="1"/>
</dbReference>
<reference evidence="3 4" key="1">
    <citation type="journal article" date="2022" name="Nat. Plants">
        <title>Genomes of leafy and leafless Platanthera orchids illuminate the evolution of mycoheterotrophy.</title>
        <authorList>
            <person name="Li M.H."/>
            <person name="Liu K.W."/>
            <person name="Li Z."/>
            <person name="Lu H.C."/>
            <person name="Ye Q.L."/>
            <person name="Zhang D."/>
            <person name="Wang J.Y."/>
            <person name="Li Y.F."/>
            <person name="Zhong Z.M."/>
            <person name="Liu X."/>
            <person name="Yu X."/>
            <person name="Liu D.K."/>
            <person name="Tu X.D."/>
            <person name="Liu B."/>
            <person name="Hao Y."/>
            <person name="Liao X.Y."/>
            <person name="Jiang Y.T."/>
            <person name="Sun W.H."/>
            <person name="Chen J."/>
            <person name="Chen Y.Q."/>
            <person name="Ai Y."/>
            <person name="Zhai J.W."/>
            <person name="Wu S.S."/>
            <person name="Zhou Z."/>
            <person name="Hsiao Y.Y."/>
            <person name="Wu W.L."/>
            <person name="Chen Y.Y."/>
            <person name="Lin Y.F."/>
            <person name="Hsu J.L."/>
            <person name="Li C.Y."/>
            <person name="Wang Z.W."/>
            <person name="Zhao X."/>
            <person name="Zhong W.Y."/>
            <person name="Ma X.K."/>
            <person name="Ma L."/>
            <person name="Huang J."/>
            <person name="Chen G.Z."/>
            <person name="Huang M.Z."/>
            <person name="Huang L."/>
            <person name="Peng D.H."/>
            <person name="Luo Y.B."/>
            <person name="Zou S.Q."/>
            <person name="Chen S.P."/>
            <person name="Lan S."/>
            <person name="Tsai W.C."/>
            <person name="Van de Peer Y."/>
            <person name="Liu Z.J."/>
        </authorList>
    </citation>
    <scope>NUCLEOTIDE SEQUENCE [LARGE SCALE GENOMIC DNA]</scope>
    <source>
        <strain evidence="3">Lor287</strain>
    </source>
</reference>
<dbReference type="GO" id="GO:0042026">
    <property type="term" value="P:protein refolding"/>
    <property type="evidence" value="ECO:0007669"/>
    <property type="project" value="InterPro"/>
</dbReference>
<dbReference type="Gene3D" id="3.50.7.10">
    <property type="entry name" value="GroEL"/>
    <property type="match status" value="1"/>
</dbReference>
<evidence type="ECO:0000256" key="2">
    <source>
        <dbReference type="ARBA" id="ARBA00023186"/>
    </source>
</evidence>
<dbReference type="InterPro" id="IPR027409">
    <property type="entry name" value="GroEL-like_apical_dom_sf"/>
</dbReference>
<dbReference type="AlphaFoldDB" id="A0AAP0FZH4"/>
<dbReference type="InterPro" id="IPR027410">
    <property type="entry name" value="TCP-1-like_intermed_sf"/>
</dbReference>
<accession>A0AAP0FZH4</accession>
<dbReference type="SUPFAM" id="SSF54849">
    <property type="entry name" value="GroEL-intermediate domain like"/>
    <property type="match status" value="1"/>
</dbReference>